<keyword evidence="2" id="KW-1185">Reference proteome</keyword>
<dbReference type="InterPro" id="IPR002060">
    <property type="entry name" value="Squ/phyt_synthse"/>
</dbReference>
<dbReference type="Proteomes" id="UP000554482">
    <property type="component" value="Unassembled WGS sequence"/>
</dbReference>
<dbReference type="EMBL" id="JABWDY010034230">
    <property type="protein sequence ID" value="KAF5182850.1"/>
    <property type="molecule type" value="Genomic_DNA"/>
</dbReference>
<dbReference type="Pfam" id="PF00494">
    <property type="entry name" value="SQS_PSY"/>
    <property type="match status" value="1"/>
</dbReference>
<evidence type="ECO:0000313" key="2">
    <source>
        <dbReference type="Proteomes" id="UP000554482"/>
    </source>
</evidence>
<dbReference type="OrthoDB" id="10252354at2759"/>
<gene>
    <name evidence="1" type="ORF">FRX31_027563</name>
</gene>
<dbReference type="AlphaFoldDB" id="A0A7J6VF56"/>
<dbReference type="InterPro" id="IPR008949">
    <property type="entry name" value="Isoprenoid_synthase_dom_sf"/>
</dbReference>
<proteinExistence type="predicted"/>
<reference evidence="1 2" key="1">
    <citation type="submission" date="2020-06" db="EMBL/GenBank/DDBJ databases">
        <title>Transcriptomic and genomic resources for Thalictrum thalictroides and T. hernandezii: Facilitating candidate gene discovery in an emerging model plant lineage.</title>
        <authorList>
            <person name="Arias T."/>
            <person name="Riano-Pachon D.M."/>
            <person name="Di Stilio V.S."/>
        </authorList>
    </citation>
    <scope>NUCLEOTIDE SEQUENCE [LARGE SCALE GENOMIC DNA]</scope>
    <source>
        <strain evidence="2">cv. WT478/WT964</strain>
        <tissue evidence="1">Leaves</tissue>
    </source>
</reference>
<dbReference type="SUPFAM" id="SSF48576">
    <property type="entry name" value="Terpenoid synthases"/>
    <property type="match status" value="1"/>
</dbReference>
<accession>A0A7J6VF56</accession>
<organism evidence="1 2">
    <name type="scientific">Thalictrum thalictroides</name>
    <name type="common">Rue-anemone</name>
    <name type="synonym">Anemone thalictroides</name>
    <dbReference type="NCBI Taxonomy" id="46969"/>
    <lineage>
        <taxon>Eukaryota</taxon>
        <taxon>Viridiplantae</taxon>
        <taxon>Streptophyta</taxon>
        <taxon>Embryophyta</taxon>
        <taxon>Tracheophyta</taxon>
        <taxon>Spermatophyta</taxon>
        <taxon>Magnoliopsida</taxon>
        <taxon>Ranunculales</taxon>
        <taxon>Ranunculaceae</taxon>
        <taxon>Thalictroideae</taxon>
        <taxon>Thalictrum</taxon>
    </lineage>
</organism>
<name>A0A7J6VF56_THATH</name>
<evidence type="ECO:0000313" key="1">
    <source>
        <dbReference type="EMBL" id="KAF5182850.1"/>
    </source>
</evidence>
<protein>
    <submittedName>
        <fullName evidence="1">Terpenoid synthases superfamily protein</fullName>
    </submittedName>
</protein>
<comment type="caution">
    <text evidence="1">The sequence shown here is derived from an EMBL/GenBank/DDBJ whole genome shotgun (WGS) entry which is preliminary data.</text>
</comment>
<sequence>MVLQHPAALEQPCHTVCNKYKVMITTTTSQALSSVVFDHKISKSWLKRSVEARTNDGRREDDEIPEKFEELNYHATRNHQNSYIPAELASKHGLLVEQGGRKQIQIDSHEGLTEAVFKMGSVANVHLQKARELARTVLAEAVPVRLPAVPVQVVLLDSLRRVQVDVFRSEIDKRDTHFANLVSVEVEVACIEKEILNLFRLYLFPVLM</sequence>